<dbReference type="AlphaFoldDB" id="A0A2W7C6N0"/>
<reference evidence="10" key="1">
    <citation type="submission" date="2017-03" db="EMBL/GenBank/DDBJ databases">
        <authorList>
            <person name="Safronova V.I."/>
            <person name="Sazanova A.L."/>
            <person name="Chirak E.R."/>
        </authorList>
    </citation>
    <scope>NUCLEOTIDE SEQUENCE [LARGE SCALE GENOMIC DNA]</scope>
    <source>
        <strain evidence="10">Ach-343</strain>
    </source>
</reference>
<dbReference type="Gene3D" id="3.30.420.40">
    <property type="match status" value="2"/>
</dbReference>
<evidence type="ECO:0000256" key="4">
    <source>
        <dbReference type="ARBA" id="ARBA00022777"/>
    </source>
</evidence>
<dbReference type="GO" id="GO:0004370">
    <property type="term" value="F:glycerol kinase activity"/>
    <property type="evidence" value="ECO:0007669"/>
    <property type="project" value="TreeGrafter"/>
</dbReference>
<dbReference type="PANTHER" id="PTHR10196:SF69">
    <property type="entry name" value="GLYCEROL KINASE"/>
    <property type="match status" value="1"/>
</dbReference>
<dbReference type="Pfam" id="PF02782">
    <property type="entry name" value="FGGY_C"/>
    <property type="match status" value="1"/>
</dbReference>
<evidence type="ECO:0000313" key="10">
    <source>
        <dbReference type="Proteomes" id="UP000248616"/>
    </source>
</evidence>
<dbReference type="GO" id="GO:0019563">
    <property type="term" value="P:glycerol catabolic process"/>
    <property type="evidence" value="ECO:0007669"/>
    <property type="project" value="TreeGrafter"/>
</dbReference>
<dbReference type="RefSeq" id="WP_111543940.1">
    <property type="nucleotide sequence ID" value="NZ_MZXV01000017.1"/>
</dbReference>
<name>A0A2W7C6N0_9HYPH</name>
<evidence type="ECO:0000256" key="3">
    <source>
        <dbReference type="ARBA" id="ARBA00022741"/>
    </source>
</evidence>
<evidence type="ECO:0000256" key="6">
    <source>
        <dbReference type="ARBA" id="ARBA00043149"/>
    </source>
</evidence>
<sequence length="464" mass="49270">MRVAAIDQGTTSTRCLVVEDGGTWHVAGSRRHNQFHPAPGRVEHDPEELLRNIEAVLQAAGPVDAIGIANQGESCLAWDAQTGKAFSPVIVWQDARTADALGRLDPSAERRSKEVCGLPLDPYFSASKLAWLLNNVPAAAEAHAVGRLRLGTTDAFFLDRLAGSFATDLATASRTGLLDLKSGAWSPQMCELHGVPIECLPEIRTVNGGFGRIGETPVKVSIVDQQGALYGHNCRKPGDCKITFGTGAFLLAVSGSERPQDSELLPTIAWQLDGHPPTFAIEGGVYDAGSALEWARSIGLFSALEELGTFEGPSALSRGIVFVPALSGLAAPYWDRKAAPLFIGMDHSTDRRDMVRAVLEGIAMLTVGLVDAASKVAELGASISIDGGLSQSSYFAQFLASASKRTITVPPMHELTALGLAEFCGVDVAATRSAAQSFVPDGSVTDEDHRRFGQAVERARGWKV</sequence>
<evidence type="ECO:0000256" key="5">
    <source>
        <dbReference type="ARBA" id="ARBA00022840"/>
    </source>
</evidence>
<evidence type="ECO:0000313" key="9">
    <source>
        <dbReference type="EMBL" id="PZV38825.1"/>
    </source>
</evidence>
<dbReference type="InterPro" id="IPR018483">
    <property type="entry name" value="Carb_kinase_FGGY_CS"/>
</dbReference>
<comment type="similarity">
    <text evidence="1">Belongs to the FGGY kinase family.</text>
</comment>
<dbReference type="InterPro" id="IPR018485">
    <property type="entry name" value="FGGY_C"/>
</dbReference>
<dbReference type="PANTHER" id="PTHR10196">
    <property type="entry name" value="SUGAR KINASE"/>
    <property type="match status" value="1"/>
</dbReference>
<keyword evidence="3" id="KW-0547">Nucleotide-binding</keyword>
<evidence type="ECO:0000259" key="8">
    <source>
        <dbReference type="Pfam" id="PF02782"/>
    </source>
</evidence>
<accession>A0A2W7C6N0</accession>
<dbReference type="InterPro" id="IPR018484">
    <property type="entry name" value="FGGY_N"/>
</dbReference>
<dbReference type="OrthoDB" id="9805576at2"/>
<dbReference type="GO" id="GO:0005524">
    <property type="term" value="F:ATP binding"/>
    <property type="evidence" value="ECO:0007669"/>
    <property type="project" value="UniProtKB-KW"/>
</dbReference>
<evidence type="ECO:0000256" key="2">
    <source>
        <dbReference type="ARBA" id="ARBA00022679"/>
    </source>
</evidence>
<keyword evidence="5" id="KW-0067">ATP-binding</keyword>
<organism evidence="9 10">
    <name type="scientific">Mesorhizobium kowhaii</name>
    <dbReference type="NCBI Taxonomy" id="1300272"/>
    <lineage>
        <taxon>Bacteria</taxon>
        <taxon>Pseudomonadati</taxon>
        <taxon>Pseudomonadota</taxon>
        <taxon>Alphaproteobacteria</taxon>
        <taxon>Hyphomicrobiales</taxon>
        <taxon>Phyllobacteriaceae</taxon>
        <taxon>Mesorhizobium</taxon>
    </lineage>
</organism>
<dbReference type="GO" id="GO:0005829">
    <property type="term" value="C:cytosol"/>
    <property type="evidence" value="ECO:0007669"/>
    <property type="project" value="TreeGrafter"/>
</dbReference>
<dbReference type="Proteomes" id="UP000248616">
    <property type="component" value="Unassembled WGS sequence"/>
</dbReference>
<dbReference type="SUPFAM" id="SSF53067">
    <property type="entry name" value="Actin-like ATPase domain"/>
    <property type="match status" value="2"/>
</dbReference>
<feature type="domain" description="Carbohydrate kinase FGGY N-terminal" evidence="7">
    <location>
        <begin position="4"/>
        <end position="213"/>
    </location>
</feature>
<protein>
    <recommendedName>
        <fullName evidence="6">ATP:glycerol 3-phosphotransferase</fullName>
    </recommendedName>
</protein>
<dbReference type="InterPro" id="IPR043129">
    <property type="entry name" value="ATPase_NBD"/>
</dbReference>
<gene>
    <name evidence="9" type="ORF">B5V02_09225</name>
</gene>
<keyword evidence="4 9" id="KW-0418">Kinase</keyword>
<evidence type="ECO:0000259" key="7">
    <source>
        <dbReference type="Pfam" id="PF00370"/>
    </source>
</evidence>
<feature type="domain" description="Carbohydrate kinase FGGY C-terminal" evidence="8">
    <location>
        <begin position="241"/>
        <end position="422"/>
    </location>
</feature>
<dbReference type="Pfam" id="PF00370">
    <property type="entry name" value="FGGY_N"/>
    <property type="match status" value="1"/>
</dbReference>
<keyword evidence="2" id="KW-0808">Transferase</keyword>
<proteinExistence type="inferred from homology"/>
<dbReference type="PIRSF" id="PIRSF000538">
    <property type="entry name" value="GlpK"/>
    <property type="match status" value="1"/>
</dbReference>
<comment type="caution">
    <text evidence="9">The sequence shown here is derived from an EMBL/GenBank/DDBJ whole genome shotgun (WGS) entry which is preliminary data.</text>
</comment>
<dbReference type="InterPro" id="IPR000577">
    <property type="entry name" value="Carb_kinase_FGGY"/>
</dbReference>
<keyword evidence="10" id="KW-1185">Reference proteome</keyword>
<dbReference type="EMBL" id="MZXV01000017">
    <property type="protein sequence ID" value="PZV38825.1"/>
    <property type="molecule type" value="Genomic_DNA"/>
</dbReference>
<dbReference type="PROSITE" id="PS00933">
    <property type="entry name" value="FGGY_KINASES_1"/>
    <property type="match status" value="1"/>
</dbReference>
<evidence type="ECO:0000256" key="1">
    <source>
        <dbReference type="ARBA" id="ARBA00009156"/>
    </source>
</evidence>